<dbReference type="RefSeq" id="WP_273686402.1">
    <property type="nucleotide sequence ID" value="NZ_CP117411.1"/>
</dbReference>
<gene>
    <name evidence="2" type="ORF">PQ455_12425</name>
</gene>
<dbReference type="Proteomes" id="UP001220395">
    <property type="component" value="Chromosome"/>
</dbReference>
<evidence type="ECO:0000313" key="3">
    <source>
        <dbReference type="Proteomes" id="UP001220395"/>
    </source>
</evidence>
<keyword evidence="3" id="KW-1185">Reference proteome</keyword>
<feature type="signal peptide" evidence="1">
    <location>
        <begin position="1"/>
        <end position="22"/>
    </location>
</feature>
<organism evidence="2 3">
    <name type="scientific">Sphingomonas naphthae</name>
    <dbReference type="NCBI Taxonomy" id="1813468"/>
    <lineage>
        <taxon>Bacteria</taxon>
        <taxon>Pseudomonadati</taxon>
        <taxon>Pseudomonadota</taxon>
        <taxon>Alphaproteobacteria</taxon>
        <taxon>Sphingomonadales</taxon>
        <taxon>Sphingomonadaceae</taxon>
        <taxon>Sphingomonas</taxon>
    </lineage>
</organism>
<evidence type="ECO:0000256" key="1">
    <source>
        <dbReference type="SAM" id="SignalP"/>
    </source>
</evidence>
<accession>A0ABY7THI2</accession>
<reference evidence="2 3" key="1">
    <citation type="submission" date="2023-02" db="EMBL/GenBank/DDBJ databases">
        <title>Genome sequence of Sphingomonas naphthae.</title>
        <authorList>
            <person name="Kim S."/>
            <person name="Heo J."/>
            <person name="Kwon S.-W."/>
        </authorList>
    </citation>
    <scope>NUCLEOTIDE SEQUENCE [LARGE SCALE GENOMIC DNA]</scope>
    <source>
        <strain evidence="2 3">KACC 18716</strain>
    </source>
</reference>
<name>A0ABY7THI2_9SPHN</name>
<protein>
    <submittedName>
        <fullName evidence="2">Uncharacterized protein</fullName>
    </submittedName>
</protein>
<keyword evidence="1" id="KW-0732">Signal</keyword>
<proteinExistence type="predicted"/>
<sequence>MRRTIIASTIAVALMPAGGALAQTAAPTPSAVAAVFACRQIAAGAERLACFDKASAALETAAKDREVVVLDRAEVKRTRKSLFGFQLPRIPLFGGGEGKSDKEIEREVEAEDVSEIDAVIKRSTALPYGFYRIVLDEGGTWETTEGWRGAMDPTPGSKINIKRGALGSHMLKVPGGRAIKAKRVN</sequence>
<feature type="chain" id="PRO_5045111609" evidence="1">
    <location>
        <begin position="23"/>
        <end position="185"/>
    </location>
</feature>
<dbReference type="EMBL" id="CP117411">
    <property type="protein sequence ID" value="WCT72441.1"/>
    <property type="molecule type" value="Genomic_DNA"/>
</dbReference>
<evidence type="ECO:0000313" key="2">
    <source>
        <dbReference type="EMBL" id="WCT72441.1"/>
    </source>
</evidence>